<dbReference type="InterPro" id="IPR016181">
    <property type="entry name" value="Acyl_CoA_acyltransferase"/>
</dbReference>
<evidence type="ECO:0000313" key="7">
    <source>
        <dbReference type="Proteomes" id="UP001500033"/>
    </source>
</evidence>
<gene>
    <name evidence="6" type="ORF">GCM10009576_062600</name>
</gene>
<dbReference type="EMBL" id="BAAAIE010000046">
    <property type="protein sequence ID" value="GAA0989172.1"/>
    <property type="molecule type" value="Genomic_DNA"/>
</dbReference>
<dbReference type="Proteomes" id="UP001500033">
    <property type="component" value="Unassembled WGS sequence"/>
</dbReference>
<name>A0ABN1SHE3_9ACTN</name>
<evidence type="ECO:0000313" key="6">
    <source>
        <dbReference type="EMBL" id="GAA0989172.1"/>
    </source>
</evidence>
<evidence type="ECO:0000256" key="3">
    <source>
        <dbReference type="ARBA" id="ARBA00038502"/>
    </source>
</evidence>
<feature type="domain" description="N-acetyltransferase" evidence="5">
    <location>
        <begin position="8"/>
        <end position="181"/>
    </location>
</feature>
<keyword evidence="1" id="KW-0808">Transferase</keyword>
<organism evidence="6 7">
    <name type="scientific">Streptomyces rhizosphaericus</name>
    <dbReference type="NCBI Taxonomy" id="114699"/>
    <lineage>
        <taxon>Bacteria</taxon>
        <taxon>Bacillati</taxon>
        <taxon>Actinomycetota</taxon>
        <taxon>Actinomycetes</taxon>
        <taxon>Kitasatosporales</taxon>
        <taxon>Streptomycetaceae</taxon>
        <taxon>Streptomyces</taxon>
        <taxon>Streptomyces violaceusniger group</taxon>
    </lineage>
</organism>
<keyword evidence="7" id="KW-1185">Reference proteome</keyword>
<comment type="caution">
    <text evidence="6">The sequence shown here is derived from an EMBL/GenBank/DDBJ whole genome shotgun (WGS) entry which is preliminary data.</text>
</comment>
<dbReference type="SUPFAM" id="SSF55729">
    <property type="entry name" value="Acyl-CoA N-acyltransferases (Nat)"/>
    <property type="match status" value="1"/>
</dbReference>
<protein>
    <recommendedName>
        <fullName evidence="5">N-acetyltransferase domain-containing protein</fullName>
    </recommendedName>
</protein>
<dbReference type="PROSITE" id="PS51186">
    <property type="entry name" value="GNAT"/>
    <property type="match status" value="1"/>
</dbReference>
<evidence type="ECO:0000259" key="5">
    <source>
        <dbReference type="PROSITE" id="PS51186"/>
    </source>
</evidence>
<dbReference type="PANTHER" id="PTHR43792:SF8">
    <property type="entry name" value="[RIBOSOMAL PROTEIN US5]-ALANINE N-ACETYLTRANSFERASE"/>
    <property type="match status" value="1"/>
</dbReference>
<dbReference type="Gene3D" id="3.40.630.30">
    <property type="match status" value="1"/>
</dbReference>
<keyword evidence="2" id="KW-0012">Acyltransferase</keyword>
<accession>A0ABN1SHE3</accession>
<feature type="region of interest" description="Disordered" evidence="4">
    <location>
        <begin position="190"/>
        <end position="231"/>
    </location>
</feature>
<evidence type="ECO:0000256" key="4">
    <source>
        <dbReference type="SAM" id="MobiDB-lite"/>
    </source>
</evidence>
<dbReference type="Pfam" id="PF13302">
    <property type="entry name" value="Acetyltransf_3"/>
    <property type="match status" value="1"/>
</dbReference>
<evidence type="ECO:0000256" key="2">
    <source>
        <dbReference type="ARBA" id="ARBA00023315"/>
    </source>
</evidence>
<evidence type="ECO:0000256" key="1">
    <source>
        <dbReference type="ARBA" id="ARBA00022679"/>
    </source>
</evidence>
<dbReference type="InterPro" id="IPR051531">
    <property type="entry name" value="N-acetyltransferase"/>
</dbReference>
<comment type="similarity">
    <text evidence="3">Belongs to the acetyltransferase family. RimJ subfamily.</text>
</comment>
<dbReference type="InterPro" id="IPR000182">
    <property type="entry name" value="GNAT_dom"/>
</dbReference>
<reference evidence="6 7" key="1">
    <citation type="journal article" date="2019" name="Int. J. Syst. Evol. Microbiol.">
        <title>The Global Catalogue of Microorganisms (GCM) 10K type strain sequencing project: providing services to taxonomists for standard genome sequencing and annotation.</title>
        <authorList>
            <consortium name="The Broad Institute Genomics Platform"/>
            <consortium name="The Broad Institute Genome Sequencing Center for Infectious Disease"/>
            <person name="Wu L."/>
            <person name="Ma J."/>
        </authorList>
    </citation>
    <scope>NUCLEOTIDE SEQUENCE [LARGE SCALE GENOMIC DNA]</scope>
    <source>
        <strain evidence="6 7">JCM 11445</strain>
    </source>
</reference>
<sequence>MSGGASGGRVRLEPWEDSALCLGLLRRVNSPEMTSHLGGPESEEQLLVRHRRYAELTGPGAGRMYRVVLPEGDEGDEGDEGHEGDQTAGSIGYWEREWRGESVYETGWAVLPPFQGRGIAAAAAREVARAAAAQHTHRYLHAYPSVGHPASNGVCRKAGFTLLGECEFEYPVGTMMRCNDWRLELWPPSSSPSLKSGAVRVRPEGARGTARPATTQPRMNDRTSRHFPRSA</sequence>
<proteinExistence type="inferred from homology"/>
<dbReference type="PANTHER" id="PTHR43792">
    <property type="entry name" value="GNAT FAMILY, PUTATIVE (AFU_ORTHOLOGUE AFUA_3G00765)-RELATED-RELATED"/>
    <property type="match status" value="1"/>
</dbReference>